<dbReference type="Proteomes" id="UP000280668">
    <property type="component" value="Unassembled WGS sequence"/>
</dbReference>
<organism evidence="1 2">
    <name type="scientific">Bogoriella caseilytica</name>
    <dbReference type="NCBI Taxonomy" id="56055"/>
    <lineage>
        <taxon>Bacteria</taxon>
        <taxon>Bacillati</taxon>
        <taxon>Actinomycetota</taxon>
        <taxon>Actinomycetes</taxon>
        <taxon>Micrococcales</taxon>
        <taxon>Bogoriellaceae</taxon>
        <taxon>Bogoriella</taxon>
    </lineage>
</organism>
<proteinExistence type="predicted"/>
<comment type="caution">
    <text evidence="1">The sequence shown here is derived from an EMBL/GenBank/DDBJ whole genome shotgun (WGS) entry which is preliminary data.</text>
</comment>
<keyword evidence="2" id="KW-1185">Reference proteome</keyword>
<protein>
    <submittedName>
        <fullName evidence="1">Cell envelope-related Asp23 family protein</fullName>
    </submittedName>
</protein>
<reference evidence="1 2" key="1">
    <citation type="submission" date="2018-11" db="EMBL/GenBank/DDBJ databases">
        <title>Sequencing the genomes of 1000 actinobacteria strains.</title>
        <authorList>
            <person name="Klenk H.-P."/>
        </authorList>
    </citation>
    <scope>NUCLEOTIDE SEQUENCE [LARGE SCALE GENOMIC DNA]</scope>
    <source>
        <strain evidence="1 2">DSM 11294</strain>
    </source>
</reference>
<name>A0A3N2BE27_9MICO</name>
<dbReference type="EMBL" id="RKHK01000001">
    <property type="protein sequence ID" value="ROR73498.1"/>
    <property type="molecule type" value="Genomic_DNA"/>
</dbReference>
<dbReference type="AlphaFoldDB" id="A0A3N2BE27"/>
<evidence type="ECO:0000313" key="1">
    <source>
        <dbReference type="EMBL" id="ROR73498.1"/>
    </source>
</evidence>
<accession>A0A3N2BE27</accession>
<evidence type="ECO:0000313" key="2">
    <source>
        <dbReference type="Proteomes" id="UP000280668"/>
    </source>
</evidence>
<dbReference type="RefSeq" id="WP_123303909.1">
    <property type="nucleotide sequence ID" value="NZ_RKHK01000001.1"/>
</dbReference>
<gene>
    <name evidence="1" type="ORF">EDD31_1880</name>
</gene>
<sequence>MPELEQHHDETAAAAPDLALRRAVVAEVNEVPGVARIEPGLAGAIRSWLSAAPEHEIGVTLRDRRASVTVNVAIRAGYRARDVARDVHERLAAVVQEQGLAPGDLEVSVLTIEPAQPPRGE</sequence>